<reference evidence="6 7" key="1">
    <citation type="journal article" date="2017" name="Int. J. Syst. Evol. Microbiol.">
        <title>Macrococcus canis sp. nov., a skin bacterium associated with infections in dogs.</title>
        <authorList>
            <person name="Gobeli Brawand S."/>
            <person name="Cotting K."/>
            <person name="Gomez-Sanz E."/>
            <person name="Collaud A."/>
            <person name="Thomann A."/>
            <person name="Brodard I."/>
            <person name="Rodriguez-Campos S."/>
            <person name="Strauss C."/>
            <person name="Perreten V."/>
        </authorList>
    </citation>
    <scope>NUCLEOTIDE SEQUENCE [LARGE SCALE GENOMIC DNA]</scope>
    <source>
        <strain evidence="6 7">KM45013</strain>
    </source>
</reference>
<dbReference type="PROSITE" id="PS51898">
    <property type="entry name" value="TYR_RECOMBINASE"/>
    <property type="match status" value="1"/>
</dbReference>
<protein>
    <submittedName>
        <fullName evidence="6">Transposase from transposon Tn916</fullName>
    </submittedName>
</protein>
<dbReference type="Pfam" id="PF14659">
    <property type="entry name" value="Phage_int_SAM_3"/>
    <property type="match status" value="1"/>
</dbReference>
<dbReference type="InterPro" id="IPR010998">
    <property type="entry name" value="Integrase_recombinase_N"/>
</dbReference>
<sequence length="404" mass="47454">MHIQQLEDGKYKVTLEAPRDPVTGKRQQITRRHKSKREAIKRAEAEYDKRMAVLGQYGVLQNSSPSFRQVAEKFMEDYKKKEKISTYTSRKQNLVKLYEFFDYIEIKKINHKMCQNVIDEMMLGEKRIYSKSYTQSVKGTLNLIMDYALKNGIISVNPALNCKYPKPLVTVEDLESTEFFEESISKEDTRAIFEEFKSNRYKYKDSYEFFMTMYYTGMRPGEVMALKMKDIDFEKNEIRVTKTLFNPDDKKRGHKLIPPKNNNSRIVSISDTLAVELKNIITKRKQTKEVFGEQYIDEDFLFCDHFGDPYKSGVVYKRFRVACKAIGIEDKKFRPHTFRHTHTTNLIEAGVSPKDIQERLGHKSINTTLGIYAHVTQKSRNQVVKIFDDHMEKALKLDKKEIEN</sequence>
<accession>A0A1W7ABY6</accession>
<gene>
    <name evidence="6" type="ORF">MCCS_14680</name>
</gene>
<dbReference type="InterPro" id="IPR002104">
    <property type="entry name" value="Integrase_catalytic"/>
</dbReference>
<dbReference type="GO" id="GO:0015074">
    <property type="term" value="P:DNA integration"/>
    <property type="evidence" value="ECO:0007669"/>
    <property type="project" value="InterPro"/>
</dbReference>
<dbReference type="EMBL" id="CP021059">
    <property type="protein sequence ID" value="ARQ07109.1"/>
    <property type="molecule type" value="Genomic_DNA"/>
</dbReference>
<dbReference type="Gene3D" id="1.10.443.10">
    <property type="entry name" value="Intergrase catalytic core"/>
    <property type="match status" value="1"/>
</dbReference>
<dbReference type="GeneID" id="35295578"/>
<dbReference type="OrthoDB" id="9803188at2"/>
<keyword evidence="7" id="KW-1185">Reference proteome</keyword>
<keyword evidence="4" id="KW-0233">DNA recombination</keyword>
<evidence type="ECO:0000256" key="1">
    <source>
        <dbReference type="ARBA" id="ARBA00008857"/>
    </source>
</evidence>
<name>A0A1W7ABY6_9STAP</name>
<evidence type="ECO:0000256" key="4">
    <source>
        <dbReference type="ARBA" id="ARBA00023172"/>
    </source>
</evidence>
<comment type="similarity">
    <text evidence="1">Belongs to the 'phage' integrase family.</text>
</comment>
<dbReference type="CDD" id="cd01189">
    <property type="entry name" value="INT_ICEBs1_C_like"/>
    <property type="match status" value="1"/>
</dbReference>
<dbReference type="Gene3D" id="1.10.150.130">
    <property type="match status" value="1"/>
</dbReference>
<dbReference type="GO" id="GO:0006310">
    <property type="term" value="P:DNA recombination"/>
    <property type="evidence" value="ECO:0007669"/>
    <property type="project" value="UniProtKB-KW"/>
</dbReference>
<dbReference type="Pfam" id="PF00589">
    <property type="entry name" value="Phage_integrase"/>
    <property type="match status" value="1"/>
</dbReference>
<proteinExistence type="inferred from homology"/>
<keyword evidence="3" id="KW-0238">DNA-binding</keyword>
<dbReference type="InterPro" id="IPR011010">
    <property type="entry name" value="DNA_brk_join_enz"/>
</dbReference>
<dbReference type="KEGG" id="mcak:MCCS_14680"/>
<dbReference type="STRING" id="1855823.MCCS_14680"/>
<dbReference type="PANTHER" id="PTHR30349:SF64">
    <property type="entry name" value="PROPHAGE INTEGRASE INTD-RELATED"/>
    <property type="match status" value="1"/>
</dbReference>
<evidence type="ECO:0000313" key="6">
    <source>
        <dbReference type="EMBL" id="ARQ07109.1"/>
    </source>
</evidence>
<evidence type="ECO:0000313" key="7">
    <source>
        <dbReference type="Proteomes" id="UP000194154"/>
    </source>
</evidence>
<dbReference type="GO" id="GO:0003677">
    <property type="term" value="F:DNA binding"/>
    <property type="evidence" value="ECO:0007669"/>
    <property type="project" value="UniProtKB-KW"/>
</dbReference>
<organism evidence="6 7">
    <name type="scientific">Macrococcoides canis</name>
    <dbReference type="NCBI Taxonomy" id="1855823"/>
    <lineage>
        <taxon>Bacteria</taxon>
        <taxon>Bacillati</taxon>
        <taxon>Bacillota</taxon>
        <taxon>Bacilli</taxon>
        <taxon>Bacillales</taxon>
        <taxon>Staphylococcaceae</taxon>
        <taxon>Macrococcoides</taxon>
    </lineage>
</organism>
<dbReference type="RefSeq" id="WP_086042729.1">
    <property type="nucleotide sequence ID" value="NZ_CBCRZA010000002.1"/>
</dbReference>
<evidence type="ECO:0000256" key="2">
    <source>
        <dbReference type="ARBA" id="ARBA00022908"/>
    </source>
</evidence>
<dbReference type="Proteomes" id="UP000194154">
    <property type="component" value="Chromosome"/>
</dbReference>
<dbReference type="PANTHER" id="PTHR30349">
    <property type="entry name" value="PHAGE INTEGRASE-RELATED"/>
    <property type="match status" value="1"/>
</dbReference>
<evidence type="ECO:0000256" key="3">
    <source>
        <dbReference type="ARBA" id="ARBA00023125"/>
    </source>
</evidence>
<evidence type="ECO:0000259" key="5">
    <source>
        <dbReference type="PROSITE" id="PS51898"/>
    </source>
</evidence>
<keyword evidence="2" id="KW-0229">DNA integration</keyword>
<dbReference type="InterPro" id="IPR013762">
    <property type="entry name" value="Integrase-like_cat_sf"/>
</dbReference>
<dbReference type="AlphaFoldDB" id="A0A1W7ABY6"/>
<feature type="domain" description="Tyr recombinase" evidence="5">
    <location>
        <begin position="179"/>
        <end position="385"/>
    </location>
</feature>
<dbReference type="SUPFAM" id="SSF56349">
    <property type="entry name" value="DNA breaking-rejoining enzymes"/>
    <property type="match status" value="1"/>
</dbReference>
<dbReference type="InterPro" id="IPR004107">
    <property type="entry name" value="Integrase_SAM-like_N"/>
</dbReference>
<dbReference type="InterPro" id="IPR050090">
    <property type="entry name" value="Tyrosine_recombinase_XerCD"/>
</dbReference>